<evidence type="ECO:0000313" key="12">
    <source>
        <dbReference type="EMBL" id="CAI9098923.1"/>
    </source>
</evidence>
<keyword evidence="4" id="KW-0808">Transferase</keyword>
<evidence type="ECO:0000256" key="5">
    <source>
        <dbReference type="ARBA" id="ARBA00022692"/>
    </source>
</evidence>
<proteinExistence type="inferred from homology"/>
<evidence type="ECO:0000256" key="3">
    <source>
        <dbReference type="ARBA" id="ARBA00007282"/>
    </source>
</evidence>
<feature type="transmembrane region" description="Helical" evidence="10">
    <location>
        <begin position="12"/>
        <end position="32"/>
    </location>
</feature>
<dbReference type="GO" id="GO:0008374">
    <property type="term" value="F:O-acyltransferase activity"/>
    <property type="evidence" value="ECO:0007669"/>
    <property type="project" value="InterPro"/>
</dbReference>
<evidence type="ECO:0000256" key="1">
    <source>
        <dbReference type="ARBA" id="ARBA00004141"/>
    </source>
</evidence>
<evidence type="ECO:0000256" key="4">
    <source>
        <dbReference type="ARBA" id="ARBA00022679"/>
    </source>
</evidence>
<evidence type="ECO:0000256" key="8">
    <source>
        <dbReference type="ARBA" id="ARBA00023136"/>
    </source>
</evidence>
<dbReference type="GO" id="GO:0016020">
    <property type="term" value="C:membrane"/>
    <property type="evidence" value="ECO:0007669"/>
    <property type="project" value="UniProtKB-SubCell"/>
</dbReference>
<dbReference type="EMBL" id="OX459120">
    <property type="protein sequence ID" value="CAI9098923.1"/>
    <property type="molecule type" value="Genomic_DNA"/>
</dbReference>
<keyword evidence="7" id="KW-0443">Lipid metabolism</keyword>
<dbReference type="AlphaFoldDB" id="A0AAV1CWN0"/>
<feature type="transmembrane region" description="Helical" evidence="10">
    <location>
        <begin position="125"/>
        <end position="147"/>
    </location>
</feature>
<gene>
    <name evidence="12" type="ORF">OLC1_LOCUS9030</name>
</gene>
<keyword evidence="5 10" id="KW-0812">Transmembrane</keyword>
<feature type="transmembrane region" description="Helical" evidence="10">
    <location>
        <begin position="270"/>
        <end position="292"/>
    </location>
</feature>
<feature type="transmembrane region" description="Helical" evidence="10">
    <location>
        <begin position="44"/>
        <end position="75"/>
    </location>
</feature>
<feature type="transmembrane region" description="Helical" evidence="10">
    <location>
        <begin position="95"/>
        <end position="113"/>
    </location>
</feature>
<keyword evidence="9" id="KW-0012">Acyltransferase</keyword>
<evidence type="ECO:0000256" key="2">
    <source>
        <dbReference type="ARBA" id="ARBA00005179"/>
    </source>
</evidence>
<evidence type="ECO:0000256" key="9">
    <source>
        <dbReference type="ARBA" id="ARBA00023315"/>
    </source>
</evidence>
<evidence type="ECO:0000256" key="10">
    <source>
        <dbReference type="SAM" id="Phobius"/>
    </source>
</evidence>
<dbReference type="InterPro" id="IPR032805">
    <property type="entry name" value="Wax_synthase_dom"/>
</dbReference>
<reference evidence="12" key="1">
    <citation type="submission" date="2023-03" db="EMBL/GenBank/DDBJ databases">
        <authorList>
            <person name="Julca I."/>
        </authorList>
    </citation>
    <scope>NUCLEOTIDE SEQUENCE</scope>
</reference>
<evidence type="ECO:0000259" key="11">
    <source>
        <dbReference type="Pfam" id="PF13813"/>
    </source>
</evidence>
<dbReference type="GO" id="GO:0006629">
    <property type="term" value="P:lipid metabolic process"/>
    <property type="evidence" value="ECO:0007669"/>
    <property type="project" value="UniProtKB-KW"/>
</dbReference>
<comment type="subcellular location">
    <subcellularLocation>
        <location evidence="1">Membrane</location>
        <topology evidence="1">Multi-pass membrane protein</topology>
    </subcellularLocation>
</comment>
<comment type="pathway">
    <text evidence="2">Secondary metabolite biosynthesis.</text>
</comment>
<dbReference type="InterPro" id="IPR044851">
    <property type="entry name" value="Wax_synthase"/>
</dbReference>
<protein>
    <submittedName>
        <fullName evidence="12">OLC1v1035656C1</fullName>
    </submittedName>
</protein>
<sequence length="319" mass="35355">MDVGIVKNNNISVYLTLFGCLFFSYFISSIIPKGFFRLISLLPLFYYLAAVIHLPPVLVAAGSLILVISLVNYAAFEQRQRSSSAAESLKKSVNFGYVAVEILVSSVLICVLLCHQNEFHPKILLVIYGCLVLLGVDCLGTVSNLMLHFTVGLELESPSDRPYLSTSLQDFWGKRWNLTVTKNLWRTVYSPVKSASAAVVQGNKLLASLAAVTATFLVSGLFHELLLYFLTGGAKPTWEMTSFFLLHGFCVALEVAIKKKASNGRWETELPLWVSGPLTIGFVMLTSFWLFFPPLIRSGADKMVLEQLRTFAEFAGIQC</sequence>
<accession>A0AAV1CWN0</accession>
<evidence type="ECO:0000256" key="7">
    <source>
        <dbReference type="ARBA" id="ARBA00023098"/>
    </source>
</evidence>
<keyword evidence="8 10" id="KW-0472">Membrane</keyword>
<dbReference type="Pfam" id="PF13813">
    <property type="entry name" value="MBOAT_2"/>
    <property type="match status" value="1"/>
</dbReference>
<comment type="similarity">
    <text evidence="3">Belongs to the wax synthase family.</text>
</comment>
<dbReference type="Proteomes" id="UP001161247">
    <property type="component" value="Chromosome 3"/>
</dbReference>
<evidence type="ECO:0000256" key="6">
    <source>
        <dbReference type="ARBA" id="ARBA00022989"/>
    </source>
</evidence>
<dbReference type="PANTHER" id="PTHR31595:SF57">
    <property type="entry name" value="OS04G0481900 PROTEIN"/>
    <property type="match status" value="1"/>
</dbReference>
<name>A0AAV1CWN0_OLDCO</name>
<dbReference type="PANTHER" id="PTHR31595">
    <property type="entry name" value="LONG-CHAIN-ALCOHOL O-FATTY-ACYLTRANSFERASE 3-RELATED"/>
    <property type="match status" value="1"/>
</dbReference>
<feature type="transmembrane region" description="Helical" evidence="10">
    <location>
        <begin position="205"/>
        <end position="230"/>
    </location>
</feature>
<feature type="domain" description="Wax synthase" evidence="11">
    <location>
        <begin position="160"/>
        <end position="244"/>
    </location>
</feature>
<organism evidence="12 13">
    <name type="scientific">Oldenlandia corymbosa var. corymbosa</name>
    <dbReference type="NCBI Taxonomy" id="529605"/>
    <lineage>
        <taxon>Eukaryota</taxon>
        <taxon>Viridiplantae</taxon>
        <taxon>Streptophyta</taxon>
        <taxon>Embryophyta</taxon>
        <taxon>Tracheophyta</taxon>
        <taxon>Spermatophyta</taxon>
        <taxon>Magnoliopsida</taxon>
        <taxon>eudicotyledons</taxon>
        <taxon>Gunneridae</taxon>
        <taxon>Pentapetalae</taxon>
        <taxon>asterids</taxon>
        <taxon>lamiids</taxon>
        <taxon>Gentianales</taxon>
        <taxon>Rubiaceae</taxon>
        <taxon>Rubioideae</taxon>
        <taxon>Spermacoceae</taxon>
        <taxon>Hedyotis-Oldenlandia complex</taxon>
        <taxon>Oldenlandia</taxon>
    </lineage>
</organism>
<keyword evidence="13" id="KW-1185">Reference proteome</keyword>
<feature type="transmembrane region" description="Helical" evidence="10">
    <location>
        <begin position="242"/>
        <end position="258"/>
    </location>
</feature>
<dbReference type="PROSITE" id="PS51257">
    <property type="entry name" value="PROKAR_LIPOPROTEIN"/>
    <property type="match status" value="1"/>
</dbReference>
<evidence type="ECO:0000313" key="13">
    <source>
        <dbReference type="Proteomes" id="UP001161247"/>
    </source>
</evidence>
<keyword evidence="6 10" id="KW-1133">Transmembrane helix</keyword>